<dbReference type="EMBL" id="JAVDQY010000003">
    <property type="protein sequence ID" value="MDR6527529.1"/>
    <property type="molecule type" value="Genomic_DNA"/>
</dbReference>
<protein>
    <submittedName>
        <fullName evidence="1">Uncharacterized protein</fullName>
    </submittedName>
</protein>
<name>A0AAE3Y9L8_9FLAO</name>
<gene>
    <name evidence="1" type="ORF">J2787_002921</name>
</gene>
<dbReference type="RefSeq" id="WP_047488004.1">
    <property type="nucleotide sequence ID" value="NZ_JALGCC010000001.1"/>
</dbReference>
<comment type="caution">
    <text evidence="1">The sequence shown here is derived from an EMBL/GenBank/DDBJ whole genome shotgun (WGS) entry which is preliminary data.</text>
</comment>
<dbReference type="AlphaFoldDB" id="A0AAE3Y9L8"/>
<evidence type="ECO:0000313" key="1">
    <source>
        <dbReference type="EMBL" id="MDR6527529.1"/>
    </source>
</evidence>
<accession>A0AAE3Y9L8</accession>
<reference evidence="1" key="1">
    <citation type="submission" date="2023-07" db="EMBL/GenBank/DDBJ databases">
        <title>Sorghum-associated microbial communities from plants grown in Nebraska, USA.</title>
        <authorList>
            <person name="Schachtman D."/>
        </authorList>
    </citation>
    <scope>NUCLEOTIDE SEQUENCE</scope>
    <source>
        <strain evidence="1">DS2360</strain>
    </source>
</reference>
<proteinExistence type="predicted"/>
<organism evidence="1 2">
    <name type="scientific">Chryseobacterium rhizosphaerae</name>
    <dbReference type="NCBI Taxonomy" id="395937"/>
    <lineage>
        <taxon>Bacteria</taxon>
        <taxon>Pseudomonadati</taxon>
        <taxon>Bacteroidota</taxon>
        <taxon>Flavobacteriia</taxon>
        <taxon>Flavobacteriales</taxon>
        <taxon>Weeksellaceae</taxon>
        <taxon>Chryseobacterium group</taxon>
        <taxon>Chryseobacterium</taxon>
    </lineage>
</organism>
<sequence>MKRKLRKILIHNMEYLYSVTDKYHAGTETNTLTVKIFLSGQKQTPLLIEFLTSDDYFMGQPLNSGINLMNTVRDSIENININEPKYIQQLIVKGREKGWSGKNKMEKQNGLDYLSELGYEIDSLKPK</sequence>
<evidence type="ECO:0000313" key="2">
    <source>
        <dbReference type="Proteomes" id="UP001184861"/>
    </source>
</evidence>
<dbReference type="Proteomes" id="UP001184861">
    <property type="component" value="Unassembled WGS sequence"/>
</dbReference>